<dbReference type="SUPFAM" id="SSF52200">
    <property type="entry name" value="Toll/Interleukin receptor TIR domain"/>
    <property type="match status" value="1"/>
</dbReference>
<dbReference type="Gene3D" id="3.80.10.10">
    <property type="entry name" value="Ribonuclease Inhibitor"/>
    <property type="match status" value="2"/>
</dbReference>
<comment type="subcellular location">
    <subcellularLocation>
        <location evidence="1">Membrane</location>
        <topology evidence="1">Single-pass membrane protein</topology>
    </subcellularLocation>
</comment>
<dbReference type="InterPro" id="IPR032675">
    <property type="entry name" value="LRR_dom_sf"/>
</dbReference>
<evidence type="ECO:0000256" key="3">
    <source>
        <dbReference type="ARBA" id="ARBA00022729"/>
    </source>
</evidence>
<dbReference type="PANTHER" id="PTHR24365:SF524">
    <property type="entry name" value="TOLL-LIKE RECEPTOR 3"/>
    <property type="match status" value="1"/>
</dbReference>
<dbReference type="SUPFAM" id="SSF52058">
    <property type="entry name" value="L domain-like"/>
    <property type="match status" value="1"/>
</dbReference>
<dbReference type="SMART" id="SM00255">
    <property type="entry name" value="TIR"/>
    <property type="match status" value="1"/>
</dbReference>
<evidence type="ECO:0000256" key="4">
    <source>
        <dbReference type="ARBA" id="ARBA00022989"/>
    </source>
</evidence>
<dbReference type="Gene3D" id="3.40.50.10140">
    <property type="entry name" value="Toll/interleukin-1 receptor homology (TIR) domain"/>
    <property type="match status" value="1"/>
</dbReference>
<dbReference type="EMBL" id="OZ035825">
    <property type="protein sequence ID" value="CAL1600981.1"/>
    <property type="molecule type" value="Genomic_DNA"/>
</dbReference>
<dbReference type="Pfam" id="PF13676">
    <property type="entry name" value="TIR_2"/>
    <property type="match status" value="1"/>
</dbReference>
<dbReference type="Proteomes" id="UP001497482">
    <property type="component" value="Chromosome 3"/>
</dbReference>
<dbReference type="GO" id="GO:0005886">
    <property type="term" value="C:plasma membrane"/>
    <property type="evidence" value="ECO:0007669"/>
    <property type="project" value="TreeGrafter"/>
</dbReference>
<protein>
    <recommendedName>
        <fullName evidence="6">TIR domain-containing protein</fullName>
    </recommendedName>
</protein>
<dbReference type="PROSITE" id="PS50104">
    <property type="entry name" value="TIR"/>
    <property type="match status" value="1"/>
</dbReference>
<dbReference type="GO" id="GO:0002224">
    <property type="term" value="P:toll-like receptor signaling pathway"/>
    <property type="evidence" value="ECO:0007669"/>
    <property type="project" value="TreeGrafter"/>
</dbReference>
<keyword evidence="5" id="KW-0472">Membrane</keyword>
<evidence type="ECO:0000313" key="7">
    <source>
        <dbReference type="EMBL" id="CAL1600981.1"/>
    </source>
</evidence>
<keyword evidence="3" id="KW-0732">Signal</keyword>
<keyword evidence="4" id="KW-1133">Transmembrane helix</keyword>
<sequence length="329" mass="38169">MSLNEIPQDLPYNISALDISHNRLIKIAHQWLSPYRKLVDIDASFNSISKLDEQMCQVVPLLQILNMEKNQMLEPNTQELSHCINLVWLNMASNRLKLKGEPFAGIQSLKFLEVSKNNLMSAKLSMKPEILNLIYLGLSNNDITILKTGDLNFLRKSSLRVLNLSSVRLKTVEPGSFKHISSLQTLVLDEEDTSWVERKMLPLERHQCRFCLEDRDSIPGMSQLESIVDNIRRSRKLLFVVTDNLLNDPWCRRFIVHHALHQVIENSRDSVVLVLREDIHDHKLSRALFLRRGMLRPCCIVHWPPQRERLAAFHQNLLIALGKTNHWLQ</sequence>
<dbReference type="PANTHER" id="PTHR24365">
    <property type="entry name" value="TOLL-LIKE RECEPTOR"/>
    <property type="match status" value="1"/>
</dbReference>
<evidence type="ECO:0000256" key="2">
    <source>
        <dbReference type="ARBA" id="ARBA00022692"/>
    </source>
</evidence>
<evidence type="ECO:0000259" key="6">
    <source>
        <dbReference type="PROSITE" id="PS50104"/>
    </source>
</evidence>
<proteinExistence type="predicted"/>
<keyword evidence="8" id="KW-1185">Reference proteome</keyword>
<organism evidence="7 8">
    <name type="scientific">Knipowitschia caucasica</name>
    <name type="common">Caucasian dwarf goby</name>
    <name type="synonym">Pomatoschistus caucasicus</name>
    <dbReference type="NCBI Taxonomy" id="637954"/>
    <lineage>
        <taxon>Eukaryota</taxon>
        <taxon>Metazoa</taxon>
        <taxon>Chordata</taxon>
        <taxon>Craniata</taxon>
        <taxon>Vertebrata</taxon>
        <taxon>Euteleostomi</taxon>
        <taxon>Actinopterygii</taxon>
        <taxon>Neopterygii</taxon>
        <taxon>Teleostei</taxon>
        <taxon>Neoteleostei</taxon>
        <taxon>Acanthomorphata</taxon>
        <taxon>Gobiaria</taxon>
        <taxon>Gobiiformes</taxon>
        <taxon>Gobioidei</taxon>
        <taxon>Gobiidae</taxon>
        <taxon>Gobiinae</taxon>
        <taxon>Knipowitschia</taxon>
    </lineage>
</organism>
<name>A0AAV2LHF2_KNICA</name>
<evidence type="ECO:0000256" key="1">
    <source>
        <dbReference type="ARBA" id="ARBA00004167"/>
    </source>
</evidence>
<evidence type="ECO:0000256" key="5">
    <source>
        <dbReference type="ARBA" id="ARBA00023136"/>
    </source>
</evidence>
<reference evidence="7 8" key="1">
    <citation type="submission" date="2024-04" db="EMBL/GenBank/DDBJ databases">
        <authorList>
            <person name="Waldvogel A.-M."/>
            <person name="Schoenle A."/>
        </authorList>
    </citation>
    <scope>NUCLEOTIDE SEQUENCE [LARGE SCALE GENOMIC DNA]</scope>
</reference>
<dbReference type="GO" id="GO:0006954">
    <property type="term" value="P:inflammatory response"/>
    <property type="evidence" value="ECO:0007669"/>
    <property type="project" value="TreeGrafter"/>
</dbReference>
<dbReference type="GO" id="GO:0038023">
    <property type="term" value="F:signaling receptor activity"/>
    <property type="evidence" value="ECO:0007669"/>
    <property type="project" value="TreeGrafter"/>
</dbReference>
<evidence type="ECO:0000313" key="8">
    <source>
        <dbReference type="Proteomes" id="UP001497482"/>
    </source>
</evidence>
<gene>
    <name evidence="7" type="ORF">KC01_LOCUS29037</name>
</gene>
<dbReference type="InterPro" id="IPR000157">
    <property type="entry name" value="TIR_dom"/>
</dbReference>
<dbReference type="AlphaFoldDB" id="A0AAV2LHF2"/>
<keyword evidence="2" id="KW-0812">Transmembrane</keyword>
<feature type="domain" description="TIR" evidence="6">
    <location>
        <begin position="172"/>
        <end position="321"/>
    </location>
</feature>
<dbReference type="InterPro" id="IPR035897">
    <property type="entry name" value="Toll_tir_struct_dom_sf"/>
</dbReference>
<accession>A0AAV2LHF2</accession>